<dbReference type="EMBL" id="KN839885">
    <property type="protein sequence ID" value="KIJ59547.1"/>
    <property type="molecule type" value="Genomic_DNA"/>
</dbReference>
<dbReference type="HOGENOM" id="CLU_002498_0_0_1"/>
<dbReference type="Pfam" id="PF18759">
    <property type="entry name" value="Plavaka"/>
    <property type="match status" value="1"/>
</dbReference>
<keyword evidence="3" id="KW-1185">Reference proteome</keyword>
<evidence type="ECO:0000256" key="1">
    <source>
        <dbReference type="SAM" id="MobiDB-lite"/>
    </source>
</evidence>
<gene>
    <name evidence="2" type="ORF">HYDPIDRAFT_33077</name>
</gene>
<feature type="region of interest" description="Disordered" evidence="1">
    <location>
        <begin position="869"/>
        <end position="889"/>
    </location>
</feature>
<organism evidence="2 3">
    <name type="scientific">Hydnomerulius pinastri MD-312</name>
    <dbReference type="NCBI Taxonomy" id="994086"/>
    <lineage>
        <taxon>Eukaryota</taxon>
        <taxon>Fungi</taxon>
        <taxon>Dikarya</taxon>
        <taxon>Basidiomycota</taxon>
        <taxon>Agaricomycotina</taxon>
        <taxon>Agaricomycetes</taxon>
        <taxon>Agaricomycetidae</taxon>
        <taxon>Boletales</taxon>
        <taxon>Boletales incertae sedis</taxon>
        <taxon>Leucogyrophana</taxon>
    </lineage>
</organism>
<dbReference type="InterPro" id="IPR041078">
    <property type="entry name" value="Plavaka"/>
</dbReference>
<evidence type="ECO:0000313" key="2">
    <source>
        <dbReference type="EMBL" id="KIJ59547.1"/>
    </source>
</evidence>
<feature type="compositionally biased region" description="Pro residues" evidence="1">
    <location>
        <begin position="127"/>
        <end position="137"/>
    </location>
</feature>
<feature type="compositionally biased region" description="Basic and acidic residues" evidence="1">
    <location>
        <begin position="214"/>
        <end position="224"/>
    </location>
</feature>
<protein>
    <submittedName>
        <fullName evidence="2">Uncharacterized protein</fullName>
    </submittedName>
</protein>
<dbReference type="OrthoDB" id="3208495at2759"/>
<feature type="compositionally biased region" description="Low complexity" evidence="1">
    <location>
        <begin position="153"/>
        <end position="162"/>
    </location>
</feature>
<accession>A0A0C9W9J1</accession>
<name>A0A0C9W9J1_9AGAM</name>
<feature type="region of interest" description="Disordered" evidence="1">
    <location>
        <begin position="50"/>
        <end position="164"/>
    </location>
</feature>
<feature type="compositionally biased region" description="Basic residues" evidence="1">
    <location>
        <begin position="109"/>
        <end position="120"/>
    </location>
</feature>
<dbReference type="AlphaFoldDB" id="A0A0C9W9J1"/>
<dbReference type="Proteomes" id="UP000053820">
    <property type="component" value="Unassembled WGS sequence"/>
</dbReference>
<feature type="compositionally biased region" description="Low complexity" evidence="1">
    <location>
        <begin position="739"/>
        <end position="748"/>
    </location>
</feature>
<sequence>MSGNTFVRTCVCGREFSSLGAFTLHEKGCQKGKKRLSSALTKAKEVYQAKKARLRAPSLHQDRAGPTSLESASDAAEGLEEQPASVLQPAPSPPPSGPSDNNKLPLAQRRTRRMNHRLPLRFRDLLPEPPLPLPPPDAFSEPPVAPDPCADNSSSPSKSPLSDGARSILSSFRKIFKTQLNKFSLFRVYNTNQLPSHDPDDPYSVDNINVPTPEHSDDTRDSNDTHNLYHPYPNKSAMLLGDWYWNEGTQKTQEGFKQLLGIVGNPSFSPSDVSQTPWNAIDKELGQNTFDGELPEWLDGDRGWNCSSVTISVPFHSRSNNPGPKDYTIHDFYHCSLVSIIRETVTNPAHAAFFHYEPYELRWQPPHRDHDVKVHGELFSSAAFLKAHDKLQESPPEPGCDLPRVVMALMFWSDSAQLTTFGNAKLWCCHVAYFHTLPDGFKDFLTEHFGGKWKIIPDDEFIKAYKHGIVITCCDGVKRRFYPRIFTYSADYPEKILIASIRNLDVATERDMLGRQLLLRFDSKARQEKVLKAHKLMYEENYTVNTPQIEALLKDKSLIATSNAFSDSLFEFGFNLFAMLVVDLLHEFELGVWKAIFTHLLCILDSLKGAKLLELDQRYRQVPSFGRDTIHRFSRNSSNMKRMTAHDFEDLLQCALPVFKGLLLEPHNSSVLQLLFLLCRWHSLAKLQMHTDETLQVMDGVTQALRNAICAFAADTCPEFATKELKREAECRQLRENRSQSSTASSSARLNPGHVGCQPKSFNLQTYKLHALSDYMSSIRTYRTTDSYSMQLGEREHRVGKGRYKRTNGKDFARQLTRIEHQQARIQQIHKKFEAATQSSENADPALQDFTFKLKRHLLPRIRAIHAQGPEASNTAHSPSQLLPGLDNTYSASEPTPDHLLFKGNRIYQHHVLRINYTTYDVHRTQDIFNPNSNHRDIMMLATADSAEGHKFCYARIIGVYHANVQYIGPGLKDYLPWRLDFLHVRWFEWIPPHHGEGEVGLDTLQFLPMNIRKKSGSSSYPL</sequence>
<reference evidence="2 3" key="1">
    <citation type="submission" date="2014-04" db="EMBL/GenBank/DDBJ databases">
        <title>Evolutionary Origins and Diversification of the Mycorrhizal Mutualists.</title>
        <authorList>
            <consortium name="DOE Joint Genome Institute"/>
            <consortium name="Mycorrhizal Genomics Consortium"/>
            <person name="Kohler A."/>
            <person name="Kuo A."/>
            <person name="Nagy L.G."/>
            <person name="Floudas D."/>
            <person name="Copeland A."/>
            <person name="Barry K.W."/>
            <person name="Cichocki N."/>
            <person name="Veneault-Fourrey C."/>
            <person name="LaButti K."/>
            <person name="Lindquist E.A."/>
            <person name="Lipzen A."/>
            <person name="Lundell T."/>
            <person name="Morin E."/>
            <person name="Murat C."/>
            <person name="Riley R."/>
            <person name="Ohm R."/>
            <person name="Sun H."/>
            <person name="Tunlid A."/>
            <person name="Henrissat B."/>
            <person name="Grigoriev I.V."/>
            <person name="Hibbett D.S."/>
            <person name="Martin F."/>
        </authorList>
    </citation>
    <scope>NUCLEOTIDE SEQUENCE [LARGE SCALE GENOMIC DNA]</scope>
    <source>
        <strain evidence="2 3">MD-312</strain>
    </source>
</reference>
<feature type="region of interest" description="Disordered" evidence="1">
    <location>
        <begin position="193"/>
        <end position="224"/>
    </location>
</feature>
<feature type="compositionally biased region" description="Polar residues" evidence="1">
    <location>
        <begin position="871"/>
        <end position="881"/>
    </location>
</feature>
<evidence type="ECO:0000313" key="3">
    <source>
        <dbReference type="Proteomes" id="UP000053820"/>
    </source>
</evidence>
<feature type="region of interest" description="Disordered" evidence="1">
    <location>
        <begin position="734"/>
        <end position="753"/>
    </location>
</feature>
<proteinExistence type="predicted"/>